<evidence type="ECO:0000313" key="3">
    <source>
        <dbReference type="WBParaSite" id="MhA1_Contig2867.frz3.gene1"/>
    </source>
</evidence>
<feature type="region of interest" description="Disordered" evidence="1">
    <location>
        <begin position="1"/>
        <end position="29"/>
    </location>
</feature>
<name>A0A1I8BLJ1_MELHA</name>
<dbReference type="WBParaSite" id="MhA1_Contig2867.frz3.gene1">
    <property type="protein sequence ID" value="MhA1_Contig2867.frz3.gene1"/>
    <property type="gene ID" value="MhA1_Contig2867.frz3.gene1"/>
</dbReference>
<protein>
    <submittedName>
        <fullName evidence="3">Uncharacterized protein</fullName>
    </submittedName>
</protein>
<dbReference type="Proteomes" id="UP000095281">
    <property type="component" value="Unplaced"/>
</dbReference>
<evidence type="ECO:0000256" key="1">
    <source>
        <dbReference type="SAM" id="MobiDB-lite"/>
    </source>
</evidence>
<evidence type="ECO:0000313" key="2">
    <source>
        <dbReference type="Proteomes" id="UP000095281"/>
    </source>
</evidence>
<keyword evidence="2" id="KW-1185">Reference proteome</keyword>
<sequence length="67" mass="7641">MLDDSGRTGAATESSCSDAISAEFPSDREKQKTMIWALSVKKFIIYQQRMLISKNIKDATNLQRRMQ</sequence>
<reference evidence="3" key="1">
    <citation type="submission" date="2016-11" db="UniProtKB">
        <authorList>
            <consortium name="WormBaseParasite"/>
        </authorList>
    </citation>
    <scope>IDENTIFICATION</scope>
</reference>
<dbReference type="AlphaFoldDB" id="A0A1I8BLJ1"/>
<accession>A0A1I8BLJ1</accession>
<proteinExistence type="predicted"/>
<organism evidence="2 3">
    <name type="scientific">Meloidogyne hapla</name>
    <name type="common">Root-knot nematode worm</name>
    <dbReference type="NCBI Taxonomy" id="6305"/>
    <lineage>
        <taxon>Eukaryota</taxon>
        <taxon>Metazoa</taxon>
        <taxon>Ecdysozoa</taxon>
        <taxon>Nematoda</taxon>
        <taxon>Chromadorea</taxon>
        <taxon>Rhabditida</taxon>
        <taxon>Tylenchina</taxon>
        <taxon>Tylenchomorpha</taxon>
        <taxon>Tylenchoidea</taxon>
        <taxon>Meloidogynidae</taxon>
        <taxon>Meloidogyninae</taxon>
        <taxon>Meloidogyne</taxon>
    </lineage>
</organism>